<dbReference type="Proteomes" id="UP000015344">
    <property type="component" value="Unassembled WGS sequence"/>
</dbReference>
<dbReference type="eggNOG" id="COG1228">
    <property type="taxonomic scope" value="Bacteria"/>
</dbReference>
<dbReference type="InterPro" id="IPR032466">
    <property type="entry name" value="Metal_Hydrolase"/>
</dbReference>
<dbReference type="Pfam" id="PF01979">
    <property type="entry name" value="Amidohydro_1"/>
    <property type="match status" value="1"/>
</dbReference>
<dbReference type="InterPro" id="IPR051781">
    <property type="entry name" value="Metallo-dep_Hydrolase"/>
</dbReference>
<dbReference type="Gene3D" id="2.30.40.10">
    <property type="entry name" value="Urease, subunit C, domain 1"/>
    <property type="match status" value="1"/>
</dbReference>
<dbReference type="InterPro" id="IPR006680">
    <property type="entry name" value="Amidohydro-rel"/>
</dbReference>
<dbReference type="InterPro" id="IPR011059">
    <property type="entry name" value="Metal-dep_hydrolase_composite"/>
</dbReference>
<dbReference type="Gene3D" id="3.20.20.140">
    <property type="entry name" value="Metal-dependent hydrolases"/>
    <property type="match status" value="1"/>
</dbReference>
<dbReference type="PANTHER" id="PTHR43135">
    <property type="entry name" value="ALPHA-D-RIBOSE 1-METHYLPHOSPHONATE 5-TRIPHOSPHATE DIPHOSPHATASE"/>
    <property type="match status" value="1"/>
</dbReference>
<dbReference type="EMBL" id="ATMT01000104">
    <property type="protein sequence ID" value="EPY03669.1"/>
    <property type="molecule type" value="Genomic_DNA"/>
</dbReference>
<evidence type="ECO:0000313" key="2">
    <source>
        <dbReference type="EMBL" id="EPY03669.1"/>
    </source>
</evidence>
<dbReference type="GO" id="GO:0016810">
    <property type="term" value="F:hydrolase activity, acting on carbon-nitrogen (but not peptide) bonds"/>
    <property type="evidence" value="ECO:0007669"/>
    <property type="project" value="InterPro"/>
</dbReference>
<comment type="caution">
    <text evidence="2">The sequence shown here is derived from an EMBL/GenBank/DDBJ whole genome shotgun (WGS) entry which is preliminary data.</text>
</comment>
<dbReference type="PANTHER" id="PTHR43135:SF3">
    <property type="entry name" value="ALPHA-D-RIBOSE 1-METHYLPHOSPHONATE 5-TRIPHOSPHATE DIPHOSPHATASE"/>
    <property type="match status" value="1"/>
</dbReference>
<evidence type="ECO:0000313" key="3">
    <source>
        <dbReference type="Proteomes" id="UP000015344"/>
    </source>
</evidence>
<evidence type="ECO:0000259" key="1">
    <source>
        <dbReference type="Pfam" id="PF01979"/>
    </source>
</evidence>
<proteinExistence type="predicted"/>
<keyword evidence="2" id="KW-0378">Hydrolase</keyword>
<accession>S9SG02</accession>
<organism evidence="2 3">
    <name type="scientific">Paenibacillus alvei TS-15</name>
    <dbReference type="NCBI Taxonomy" id="1117108"/>
    <lineage>
        <taxon>Bacteria</taxon>
        <taxon>Bacillati</taxon>
        <taxon>Bacillota</taxon>
        <taxon>Bacilli</taxon>
        <taxon>Bacillales</taxon>
        <taxon>Paenibacillaceae</taxon>
        <taxon>Paenibacillus</taxon>
    </lineage>
</organism>
<name>S9SG02_PAEAL</name>
<gene>
    <name evidence="2" type="ORF">PAALTS15_27986</name>
</gene>
<protein>
    <submittedName>
        <fullName evidence="2">Amidohydrolase</fullName>
    </submittedName>
</protein>
<dbReference type="AlphaFoldDB" id="S9SG02"/>
<feature type="domain" description="Amidohydrolase-related" evidence="1">
    <location>
        <begin position="91"/>
        <end position="463"/>
    </location>
</feature>
<sequence>MYLLKNSVIMLIVIVLSGMLARPAFSLIEPPNPSNKNRLIVQDVTIVDVKTGKLKPNQSVVIQGNQITAIADTTDVDVPDDAHVIKANGKYLIPGLWDMHVHMENYMDSAVPHLLANGVTGVREMGSSLHHVQETRSINNQEKLTPRIVQSGKVINQFPNNEVPSHHYNLKNEAAVRKAVQQLKTYQVDQIKMYSQMPKDLYAVAMEEAKKLQLPVSGHLPFTVRADEASNDGMRSFEHLHGMHIATASKKSGIFNSLVKDTEAGIISKDLLLYVEYENKAAKHYDANEAGKLFEIFKRNETWQVPTLVTMTSLNKQVSDERVRFLEPAVQKEWAAFIENWHKDKRGAAINQELEQNNLQLVRKMNEAGVPIMAGTDSTYLMPNLYYGFSLHEELQLLVKAGLSPLQALQAATINPARYLENEDKQGTVEVGKLADLVLLDANPLTDIRNTTQIHAVIMNGHLIDRTEILKKLKTHPIIKEFFRKQK</sequence>
<dbReference type="SUPFAM" id="SSF51338">
    <property type="entry name" value="Composite domain of metallo-dependent hydrolases"/>
    <property type="match status" value="1"/>
</dbReference>
<dbReference type="SUPFAM" id="SSF51556">
    <property type="entry name" value="Metallo-dependent hydrolases"/>
    <property type="match status" value="1"/>
</dbReference>
<dbReference type="PATRIC" id="fig|1117108.3.peg.5776"/>
<reference evidence="2 3" key="1">
    <citation type="submission" date="2013-05" db="EMBL/GenBank/DDBJ databases">
        <authorList>
            <person name="Strain E.A."/>
            <person name="Brown E."/>
            <person name="Allard M.W."/>
            <person name="Luo Y.L."/>
        </authorList>
    </citation>
    <scope>NUCLEOTIDE SEQUENCE [LARGE SCALE GENOMIC DNA]</scope>
    <source>
        <strain evidence="2 3">TS-15</strain>
    </source>
</reference>